<dbReference type="InterPro" id="IPR043131">
    <property type="entry name" value="BCAT-like_N"/>
</dbReference>
<dbReference type="EMBL" id="OBQC01000024">
    <property type="protein sequence ID" value="SOC44809.1"/>
    <property type="molecule type" value="Genomic_DNA"/>
</dbReference>
<dbReference type="InterPro" id="IPR001544">
    <property type="entry name" value="Aminotrans_IV"/>
</dbReference>
<evidence type="ECO:0000256" key="3">
    <source>
        <dbReference type="ARBA" id="ARBA00022898"/>
    </source>
</evidence>
<keyword evidence="4" id="KW-0456">Lyase</keyword>
<dbReference type="GO" id="GO:0016829">
    <property type="term" value="F:lyase activity"/>
    <property type="evidence" value="ECO:0007669"/>
    <property type="project" value="UniProtKB-KW"/>
</dbReference>
<organism evidence="4 5">
    <name type="scientific">Ureibacillus acetophenoni</name>
    <dbReference type="NCBI Taxonomy" id="614649"/>
    <lineage>
        <taxon>Bacteria</taxon>
        <taxon>Bacillati</taxon>
        <taxon>Bacillota</taxon>
        <taxon>Bacilli</taxon>
        <taxon>Bacillales</taxon>
        <taxon>Caryophanaceae</taxon>
        <taxon>Ureibacillus</taxon>
    </lineage>
</organism>
<evidence type="ECO:0000256" key="2">
    <source>
        <dbReference type="ARBA" id="ARBA00009320"/>
    </source>
</evidence>
<dbReference type="InterPro" id="IPR036038">
    <property type="entry name" value="Aminotransferase-like"/>
</dbReference>
<dbReference type="SUPFAM" id="SSF56752">
    <property type="entry name" value="D-aminoacid aminotransferase-like PLP-dependent enzymes"/>
    <property type="match status" value="1"/>
</dbReference>
<dbReference type="Pfam" id="PF01063">
    <property type="entry name" value="Aminotran_4"/>
    <property type="match status" value="1"/>
</dbReference>
<evidence type="ECO:0000313" key="4">
    <source>
        <dbReference type="EMBL" id="SOC44809.1"/>
    </source>
</evidence>
<name>A0A285USM7_9BACL</name>
<protein>
    <submittedName>
        <fullName evidence="4">4-amino-4-deoxychorismate lyase</fullName>
    </submittedName>
</protein>
<accession>A0A285USM7</accession>
<dbReference type="Gene3D" id="3.20.10.10">
    <property type="entry name" value="D-amino Acid Aminotransferase, subunit A, domain 2"/>
    <property type="match status" value="1"/>
</dbReference>
<keyword evidence="5" id="KW-1185">Reference proteome</keyword>
<dbReference type="InterPro" id="IPR043132">
    <property type="entry name" value="BCAT-like_C"/>
</dbReference>
<proteinExistence type="inferred from homology"/>
<reference evidence="5" key="1">
    <citation type="submission" date="2017-08" db="EMBL/GenBank/DDBJ databases">
        <authorList>
            <person name="Varghese N."/>
            <person name="Submissions S."/>
        </authorList>
    </citation>
    <scope>NUCLEOTIDE SEQUENCE [LARGE SCALE GENOMIC DNA]</scope>
    <source>
        <strain evidence="5">JC23</strain>
    </source>
</reference>
<evidence type="ECO:0000256" key="1">
    <source>
        <dbReference type="ARBA" id="ARBA00001933"/>
    </source>
</evidence>
<dbReference type="GO" id="GO:0046394">
    <property type="term" value="P:carboxylic acid biosynthetic process"/>
    <property type="evidence" value="ECO:0007669"/>
    <property type="project" value="UniProtKB-ARBA"/>
</dbReference>
<comment type="cofactor">
    <cofactor evidence="1">
        <name>pyridoxal 5'-phosphate</name>
        <dbReference type="ChEBI" id="CHEBI:597326"/>
    </cofactor>
</comment>
<dbReference type="PANTHER" id="PTHR42743">
    <property type="entry name" value="AMINO-ACID AMINOTRANSFERASE"/>
    <property type="match status" value="1"/>
</dbReference>
<dbReference type="PANTHER" id="PTHR42743:SF13">
    <property type="entry name" value="P-LOOP CONTAINING NUCLEOSIDE TRIPHOSPHATE HYDROLASE PROTEIN"/>
    <property type="match status" value="1"/>
</dbReference>
<gene>
    <name evidence="4" type="ORF">SAMN05877842_1248</name>
</gene>
<keyword evidence="3" id="KW-0663">Pyridoxal phosphate</keyword>
<evidence type="ECO:0000313" key="5">
    <source>
        <dbReference type="Proteomes" id="UP000219252"/>
    </source>
</evidence>
<dbReference type="OrthoDB" id="9805628at2"/>
<dbReference type="AlphaFoldDB" id="A0A285USM7"/>
<dbReference type="Proteomes" id="UP000219252">
    <property type="component" value="Unassembled WGS sequence"/>
</dbReference>
<comment type="similarity">
    <text evidence="2">Belongs to the class-IV pyridoxal-phosphate-dependent aminotransferase family.</text>
</comment>
<sequence>MILWMNGKYINDSECGISPLDHGYLYGFTFFEKFRTYKGQVILFQEHYNQLIKKLNQFHIKMPHSVMDVYQVIKELSSKDQDKNNIFLLSVSAGNAHPPLQFQETYNHPNVMIIRTELFPRKRGVEKSAKWLEVSNGFSINENKYLGSLEISDPEHIEGLLITERGIITEGLTSTIFFAKEGTLFTPSLSLGVSPSVIRQWVINTAIQMGYRVVEDLFIKKDLEEAYECFVANSVEELIPISNIGNIKFLGRDGTIYQRLHQAYIEEILKTVRKGEC</sequence>
<dbReference type="InterPro" id="IPR050571">
    <property type="entry name" value="Class-IV_PLP-Dep_Aminotrnsfr"/>
</dbReference>
<dbReference type="Gene3D" id="3.30.470.10">
    <property type="match status" value="1"/>
</dbReference>
<dbReference type="RefSeq" id="WP_097151233.1">
    <property type="nucleotide sequence ID" value="NZ_OBQC01000024.1"/>
</dbReference>